<dbReference type="EMBL" id="JADKGY010000006">
    <property type="protein sequence ID" value="MBK9982491.1"/>
    <property type="molecule type" value="Genomic_DNA"/>
</dbReference>
<evidence type="ECO:0000313" key="1">
    <source>
        <dbReference type="EMBL" id="MBK9982491.1"/>
    </source>
</evidence>
<gene>
    <name evidence="1" type="ORF">IPP15_08710</name>
</gene>
<reference evidence="1 2" key="1">
    <citation type="submission" date="2020-10" db="EMBL/GenBank/DDBJ databases">
        <title>Connecting structure to function with the recovery of over 1000 high-quality activated sludge metagenome-assembled genomes encoding full-length rRNA genes using long-read sequencing.</title>
        <authorList>
            <person name="Singleton C.M."/>
            <person name="Petriglieri F."/>
            <person name="Kristensen J.M."/>
            <person name="Kirkegaard R.H."/>
            <person name="Michaelsen T.Y."/>
            <person name="Andersen M.H."/>
            <person name="Karst S.M."/>
            <person name="Dueholm M.S."/>
            <person name="Nielsen P.H."/>
            <person name="Albertsen M."/>
        </authorList>
    </citation>
    <scope>NUCLEOTIDE SEQUENCE [LARGE SCALE GENOMIC DNA]</scope>
    <source>
        <strain evidence="1">Ribe_18-Q3-R11-54_MAXAC.273</strain>
    </source>
</reference>
<evidence type="ECO:0000313" key="2">
    <source>
        <dbReference type="Proteomes" id="UP000808337"/>
    </source>
</evidence>
<dbReference type="AlphaFoldDB" id="A0A9D7SUU3"/>
<name>A0A9D7SUU3_9BACT</name>
<organism evidence="1 2">
    <name type="scientific">Candidatus Opimibacter skivensis</name>
    <dbReference type="NCBI Taxonomy" id="2982028"/>
    <lineage>
        <taxon>Bacteria</taxon>
        <taxon>Pseudomonadati</taxon>
        <taxon>Bacteroidota</taxon>
        <taxon>Saprospiria</taxon>
        <taxon>Saprospirales</taxon>
        <taxon>Saprospiraceae</taxon>
        <taxon>Candidatus Opimibacter</taxon>
    </lineage>
</organism>
<dbReference type="Proteomes" id="UP000808337">
    <property type="component" value="Unassembled WGS sequence"/>
</dbReference>
<accession>A0A9D7SUU3</accession>
<sequence>MKVRLFTLQLILLNSLPLPCSGQVLSLGYGQMFHNSKTIVPVVNQYEETANEEYYSLDLTLFEIDRCLLGAELSSYKGWVDFNAEVGLGFGSSLTRLLRLSPYLGYILKPNHKFRFIPYFKVIIEQSFITGLEKGYSHVTDIDRPNGHKGTIFVEPIKRLQLAPGAGLMLSWNPVGKMYLIGNIYYTYGYRPFQKYYFEYSYQGVEQPTAEWHANGTGVFTSIGIGFKLWSVDKNSKGRR</sequence>
<comment type="caution">
    <text evidence="1">The sequence shown here is derived from an EMBL/GenBank/DDBJ whole genome shotgun (WGS) entry which is preliminary data.</text>
</comment>
<proteinExistence type="predicted"/>
<protein>
    <submittedName>
        <fullName evidence="1">Uncharacterized protein</fullName>
    </submittedName>
</protein>